<reference evidence="3 4" key="1">
    <citation type="submission" date="2019-12" db="EMBL/GenBank/DDBJ databases">
        <title>Nitratireductor arenosus sp. nov., Isolated from sea sand, Jeju island, South Korea.</title>
        <authorList>
            <person name="Kim W."/>
        </authorList>
    </citation>
    <scope>NUCLEOTIDE SEQUENCE [LARGE SCALE GENOMIC DNA]</scope>
    <source>
        <strain evidence="3 4">CAU 1489</strain>
    </source>
</reference>
<dbReference type="AlphaFoldDB" id="A0A844QP84"/>
<evidence type="ECO:0000259" key="2">
    <source>
        <dbReference type="Pfam" id="PF20057"/>
    </source>
</evidence>
<dbReference type="EMBL" id="WPHG01000008">
    <property type="protein sequence ID" value="MVA99858.1"/>
    <property type="molecule type" value="Genomic_DNA"/>
</dbReference>
<dbReference type="Pfam" id="PF20057">
    <property type="entry name" value="DUF6456"/>
    <property type="match status" value="1"/>
</dbReference>
<feature type="domain" description="DUF6456" evidence="2">
    <location>
        <begin position="106"/>
        <end position="242"/>
    </location>
</feature>
<accession>A0A844QP84</accession>
<gene>
    <name evidence="3" type="ORF">GN330_21630</name>
</gene>
<evidence type="ECO:0000256" key="1">
    <source>
        <dbReference type="SAM" id="MobiDB-lite"/>
    </source>
</evidence>
<comment type="caution">
    <text evidence="3">The sequence shown here is derived from an EMBL/GenBank/DDBJ whole genome shotgun (WGS) entry which is preliminary data.</text>
</comment>
<dbReference type="Proteomes" id="UP000463224">
    <property type="component" value="Unassembled WGS sequence"/>
</dbReference>
<proteinExistence type="predicted"/>
<protein>
    <recommendedName>
        <fullName evidence="2">DUF6456 domain-containing protein</fullName>
    </recommendedName>
</protein>
<name>A0A844QP84_9HYPH</name>
<dbReference type="RefSeq" id="WP_156715485.1">
    <property type="nucleotide sequence ID" value="NZ_WPHG01000008.1"/>
</dbReference>
<sequence length="272" mass="29251">MAVETRKPKSRILRFLACNAATVEACADVGRKRLVGATRGTISVQTEALEAVLRAGLARECDGGLVLTAAGQASLVRMKAGRDPFRAQHGETIEVEIDVEGRRNTVRRNLAESPLSQLARRRGRDGAAFLSEAEVNAGERLRSDYDRGRLTPRISANWDAAIASRRRGEGGGVAELTEAALAARQRVDAAIGAVGPELSGILIDVCCFLKGIGQVEAERQWPSRSAKILLKAALAALARHYAPGSPRIHRRRGHHWGAEDFRPSLRSPATGA</sequence>
<organism evidence="3 4">
    <name type="scientific">Nitratireductor arenosus</name>
    <dbReference type="NCBI Taxonomy" id="2682096"/>
    <lineage>
        <taxon>Bacteria</taxon>
        <taxon>Pseudomonadati</taxon>
        <taxon>Pseudomonadota</taxon>
        <taxon>Alphaproteobacteria</taxon>
        <taxon>Hyphomicrobiales</taxon>
        <taxon>Phyllobacteriaceae</taxon>
        <taxon>Nitratireductor</taxon>
    </lineage>
</organism>
<keyword evidence="4" id="KW-1185">Reference proteome</keyword>
<evidence type="ECO:0000313" key="3">
    <source>
        <dbReference type="EMBL" id="MVA99858.1"/>
    </source>
</evidence>
<feature type="region of interest" description="Disordered" evidence="1">
    <location>
        <begin position="245"/>
        <end position="272"/>
    </location>
</feature>
<evidence type="ECO:0000313" key="4">
    <source>
        <dbReference type="Proteomes" id="UP000463224"/>
    </source>
</evidence>
<dbReference type="InterPro" id="IPR045599">
    <property type="entry name" value="DUF6456"/>
</dbReference>